<feature type="signal peptide" evidence="1">
    <location>
        <begin position="1"/>
        <end position="19"/>
    </location>
</feature>
<proteinExistence type="predicted"/>
<reference evidence="2" key="1">
    <citation type="journal article" date="2013" name="Genetics">
        <title>The draft genome and transcriptome of Panagrellus redivivus are shaped by the harsh demands of a free-living lifestyle.</title>
        <authorList>
            <person name="Srinivasan J."/>
            <person name="Dillman A.R."/>
            <person name="Macchietto M.G."/>
            <person name="Heikkinen L."/>
            <person name="Lakso M."/>
            <person name="Fracchia K.M."/>
            <person name="Antoshechkin I."/>
            <person name="Mortazavi A."/>
            <person name="Wong G."/>
            <person name="Sternberg P.W."/>
        </authorList>
    </citation>
    <scope>NUCLEOTIDE SEQUENCE [LARGE SCALE GENOMIC DNA]</scope>
    <source>
        <strain evidence="2">MT8872</strain>
    </source>
</reference>
<dbReference type="AlphaFoldDB" id="A0A7E4UYI0"/>
<protein>
    <submittedName>
        <fullName evidence="3">DUF148 domain-containing protein</fullName>
    </submittedName>
</protein>
<reference evidence="3" key="2">
    <citation type="submission" date="2020-10" db="UniProtKB">
        <authorList>
            <consortium name="WormBaseParasite"/>
        </authorList>
    </citation>
    <scope>IDENTIFICATION</scope>
</reference>
<evidence type="ECO:0000313" key="3">
    <source>
        <dbReference type="WBParaSite" id="Pan_g14361.t1"/>
    </source>
</evidence>
<name>A0A7E4UYI0_PANRE</name>
<accession>A0A7E4UYI0</accession>
<feature type="chain" id="PRO_5028920326" evidence="1">
    <location>
        <begin position="20"/>
        <end position="121"/>
    </location>
</feature>
<organism evidence="2 3">
    <name type="scientific">Panagrellus redivivus</name>
    <name type="common">Microworm</name>
    <dbReference type="NCBI Taxonomy" id="6233"/>
    <lineage>
        <taxon>Eukaryota</taxon>
        <taxon>Metazoa</taxon>
        <taxon>Ecdysozoa</taxon>
        <taxon>Nematoda</taxon>
        <taxon>Chromadorea</taxon>
        <taxon>Rhabditida</taxon>
        <taxon>Tylenchina</taxon>
        <taxon>Panagrolaimomorpha</taxon>
        <taxon>Panagrolaimoidea</taxon>
        <taxon>Panagrolaimidae</taxon>
        <taxon>Panagrellus</taxon>
    </lineage>
</organism>
<keyword evidence="1" id="KW-0732">Signal</keyword>
<dbReference type="Proteomes" id="UP000492821">
    <property type="component" value="Unassembled WGS sequence"/>
</dbReference>
<evidence type="ECO:0000256" key="1">
    <source>
        <dbReference type="SAM" id="SignalP"/>
    </source>
</evidence>
<keyword evidence="2" id="KW-1185">Reference proteome</keyword>
<sequence>MFLKGYILILFATIVIIAAEEDEEDPDDVDVRHAMVEKYFKDTGMTKNQLKELNKLIDKVGILDADKLERAVVKYSRDRYDDEKHAKVLAAVETIKKEFSYLSDSVKNLFGKVAEGLRDEF</sequence>
<dbReference type="WBParaSite" id="Pan_g14361.t1">
    <property type="protein sequence ID" value="Pan_g14361.t1"/>
    <property type="gene ID" value="Pan_g14361"/>
</dbReference>
<evidence type="ECO:0000313" key="2">
    <source>
        <dbReference type="Proteomes" id="UP000492821"/>
    </source>
</evidence>